<evidence type="ECO:0000256" key="10">
    <source>
        <dbReference type="ARBA" id="ARBA00022796"/>
    </source>
</evidence>
<evidence type="ECO:0000256" key="11">
    <source>
        <dbReference type="ARBA" id="ARBA00022840"/>
    </source>
</evidence>
<evidence type="ECO:0000259" key="19">
    <source>
        <dbReference type="PROSITE" id="PS50846"/>
    </source>
</evidence>
<keyword evidence="20" id="KW-0378">Hydrolase</keyword>
<evidence type="ECO:0000256" key="18">
    <source>
        <dbReference type="SAM" id="Phobius"/>
    </source>
</evidence>
<evidence type="ECO:0000256" key="12">
    <source>
        <dbReference type="ARBA" id="ARBA00022842"/>
    </source>
</evidence>
<feature type="transmembrane region" description="Helical" evidence="18">
    <location>
        <begin position="186"/>
        <end position="210"/>
    </location>
</feature>
<feature type="transmembrane region" description="Helical" evidence="18">
    <location>
        <begin position="790"/>
        <end position="806"/>
    </location>
</feature>
<dbReference type="SUPFAM" id="SSF56784">
    <property type="entry name" value="HAD-like"/>
    <property type="match status" value="1"/>
</dbReference>
<feature type="transmembrane region" description="Helical" evidence="18">
    <location>
        <begin position="161"/>
        <end position="180"/>
    </location>
</feature>
<evidence type="ECO:0000256" key="17">
    <source>
        <dbReference type="ARBA" id="ARBA00023136"/>
    </source>
</evidence>
<dbReference type="PRINTS" id="PR00119">
    <property type="entry name" value="CATATPASE"/>
</dbReference>
<keyword evidence="3" id="KW-0813">Transport</keyword>
<dbReference type="InterPro" id="IPR036163">
    <property type="entry name" value="HMA_dom_sf"/>
</dbReference>
<keyword evidence="13" id="KW-1278">Translocase</keyword>
<evidence type="ECO:0000313" key="20">
    <source>
        <dbReference type="EMBL" id="SMH70916.1"/>
    </source>
</evidence>
<dbReference type="SUPFAM" id="SSF55008">
    <property type="entry name" value="HMA, heavy metal-associated domain"/>
    <property type="match status" value="2"/>
</dbReference>
<keyword evidence="4" id="KW-1003">Cell membrane</keyword>
<feature type="transmembrane region" description="Helical" evidence="18">
    <location>
        <begin position="256"/>
        <end position="275"/>
    </location>
</feature>
<dbReference type="Gene3D" id="3.30.70.100">
    <property type="match status" value="2"/>
</dbReference>
<keyword evidence="16" id="KW-0406">Ion transport</keyword>
<evidence type="ECO:0000313" key="21">
    <source>
        <dbReference type="Proteomes" id="UP000230607"/>
    </source>
</evidence>
<dbReference type="SFLD" id="SFLDF00027">
    <property type="entry name" value="p-type_atpase"/>
    <property type="match status" value="1"/>
</dbReference>
<dbReference type="SUPFAM" id="SSF81665">
    <property type="entry name" value="Calcium ATPase, transmembrane domain M"/>
    <property type="match status" value="1"/>
</dbReference>
<dbReference type="Pfam" id="PF00403">
    <property type="entry name" value="HMA"/>
    <property type="match status" value="1"/>
</dbReference>
<dbReference type="GO" id="GO:0140581">
    <property type="term" value="F:P-type monovalent copper transporter activity"/>
    <property type="evidence" value="ECO:0007669"/>
    <property type="project" value="UniProtKB-EC"/>
</dbReference>
<keyword evidence="5" id="KW-0597">Phosphoprotein</keyword>
<dbReference type="FunFam" id="3.30.70.100:FF:000005">
    <property type="entry name" value="Copper-exporting P-type ATPase A"/>
    <property type="match status" value="1"/>
</dbReference>
<dbReference type="PROSITE" id="PS00154">
    <property type="entry name" value="ATPASE_E1_E2"/>
    <property type="match status" value="1"/>
</dbReference>
<feature type="transmembrane region" description="Helical" evidence="18">
    <location>
        <begin position="438"/>
        <end position="461"/>
    </location>
</feature>
<dbReference type="InterPro" id="IPR001757">
    <property type="entry name" value="P_typ_ATPase"/>
</dbReference>
<dbReference type="InterPro" id="IPR006122">
    <property type="entry name" value="HMA_Cu_ion-bd"/>
</dbReference>
<sequence length="816" mass="87315">MTIEVSKQESTKRTVLKIGGMHCAGCVSSIQRSVSEVPGVNKVEVNLATEKATLEFDQTKVGLDSIEKAIEEIGYKVVYEKLTLKLGGISDSTDAERLEQRLHLDGIKSASVNYGSSQFNIEYNSALLSLADIRKKITELGYEVLSEDLGISSQDIEAKKLKHLFIIGVIFTVPVMLFSYPEIFKFLPFAGTSIIAYAMFAFASVVQFVTGNRFYTGAFRIAKMRSANMDTLVVLGTTTAYVFSAFYTFPSPIWHNMYYDAAAVVVTFIILGKWMELKTKGKTSSIIRKMLELQPKTARIRKEDGEETEVAIELIQPGDILVVRPGEKIPVDSVVVLGASAVDESMVTGESVPVTKKVGDGVIGGTINREGMILVKATKVGSDSFLSQVVKLVEEAMGKKPVLQKMVDKVAGYFAYAVMIVSLSTFLIWYFVVAHGAIASAMIPAVAVLVVACPCALGLATPTAIMVGMSKGASNGVIFKGGEAMELLNKTSVAIFDKTGTLTQGKPQVTDVIEIKELATITSTDGSKNGITTLSLAAVAEKGSEHPLAKAIVIHAQNQGVKVYDPSYFEAVAGLGVMAAYNDLNLKVGNLSFMQNQNIDTTSSKQTVEKLQEEGKTAVIVSVDNAVLGVIGLLDTPKQGAKEAVSILKSMGIESIMLTGDNEKTARKVAQMIGIERIFADVLPSGKVNVVKKIQTEGKKVAMIGDGVNDAPALTAADVGMAIGSGTDIAIESGKVILVRDDIRDVVTAIEIAKKTVGKIKQNLAYAFMYNAVLIPVAAIGLLYPALAGVAMAASSVSVTMSSLAMKRWTPRRKNN</sequence>
<dbReference type="InterPro" id="IPR059000">
    <property type="entry name" value="ATPase_P-type_domA"/>
</dbReference>
<dbReference type="InterPro" id="IPR027256">
    <property type="entry name" value="P-typ_ATPase_IB"/>
</dbReference>
<keyword evidence="9" id="KW-0547">Nucleotide-binding</keyword>
<keyword evidence="11" id="KW-0067">ATP-binding</keyword>
<dbReference type="GO" id="GO:0005524">
    <property type="term" value="F:ATP binding"/>
    <property type="evidence" value="ECO:0007669"/>
    <property type="project" value="UniProtKB-KW"/>
</dbReference>
<evidence type="ECO:0000256" key="15">
    <source>
        <dbReference type="ARBA" id="ARBA00023008"/>
    </source>
</evidence>
<keyword evidence="21" id="KW-1185">Reference proteome</keyword>
<evidence type="ECO:0000256" key="6">
    <source>
        <dbReference type="ARBA" id="ARBA00022692"/>
    </source>
</evidence>
<keyword evidence="8" id="KW-0677">Repeat</keyword>
<evidence type="ECO:0000256" key="7">
    <source>
        <dbReference type="ARBA" id="ARBA00022723"/>
    </source>
</evidence>
<organism evidence="20 21">
    <name type="scientific">Candidatus Nitrosotalea okcheonensis</name>
    <dbReference type="NCBI Taxonomy" id="1903276"/>
    <lineage>
        <taxon>Archaea</taxon>
        <taxon>Nitrososphaerota</taxon>
        <taxon>Nitrososphaeria</taxon>
        <taxon>Nitrosotaleales</taxon>
        <taxon>Nitrosotaleaceae</taxon>
        <taxon>Nitrosotalea</taxon>
    </lineage>
</organism>
<protein>
    <recommendedName>
        <fullName evidence="2">P-type Cu(+) transporter</fullName>
        <ecNumber evidence="2">7.2.2.8</ecNumber>
    </recommendedName>
</protein>
<evidence type="ECO:0000256" key="1">
    <source>
        <dbReference type="ARBA" id="ARBA00004651"/>
    </source>
</evidence>
<dbReference type="Gene3D" id="3.40.50.1000">
    <property type="entry name" value="HAD superfamily/HAD-like"/>
    <property type="match status" value="1"/>
</dbReference>
<dbReference type="GO" id="GO:0016887">
    <property type="term" value="F:ATP hydrolysis activity"/>
    <property type="evidence" value="ECO:0007669"/>
    <property type="project" value="InterPro"/>
</dbReference>
<evidence type="ECO:0000256" key="13">
    <source>
        <dbReference type="ARBA" id="ARBA00022967"/>
    </source>
</evidence>
<dbReference type="FunFam" id="2.70.150.10:FF:000002">
    <property type="entry name" value="Copper-transporting ATPase 1, putative"/>
    <property type="match status" value="1"/>
</dbReference>
<dbReference type="SUPFAM" id="SSF81653">
    <property type="entry name" value="Calcium ATPase, transduction domain A"/>
    <property type="match status" value="1"/>
</dbReference>
<dbReference type="InterPro" id="IPR008250">
    <property type="entry name" value="ATPase_P-typ_transduc_dom_A_sf"/>
</dbReference>
<dbReference type="NCBIfam" id="TIGR01494">
    <property type="entry name" value="ATPase_P-type"/>
    <property type="match status" value="2"/>
</dbReference>
<dbReference type="OrthoDB" id="8588at2157"/>
<dbReference type="InterPro" id="IPR017969">
    <property type="entry name" value="Heavy-metal-associated_CS"/>
</dbReference>
<feature type="transmembrane region" description="Helical" evidence="18">
    <location>
        <begin position="410"/>
        <end position="432"/>
    </location>
</feature>
<evidence type="ECO:0000256" key="9">
    <source>
        <dbReference type="ARBA" id="ARBA00022741"/>
    </source>
</evidence>
<keyword evidence="17 18" id="KW-0472">Membrane</keyword>
<keyword evidence="10" id="KW-0187">Copper transport</keyword>
<proteinExistence type="predicted"/>
<evidence type="ECO:0000256" key="5">
    <source>
        <dbReference type="ARBA" id="ARBA00022553"/>
    </source>
</evidence>
<dbReference type="Pfam" id="PF00122">
    <property type="entry name" value="E1-E2_ATPase"/>
    <property type="match status" value="1"/>
</dbReference>
<evidence type="ECO:0000256" key="4">
    <source>
        <dbReference type="ARBA" id="ARBA00022475"/>
    </source>
</evidence>
<dbReference type="Gene3D" id="3.40.1110.10">
    <property type="entry name" value="Calcium-transporting ATPase, cytoplasmic domain N"/>
    <property type="match status" value="1"/>
</dbReference>
<dbReference type="PRINTS" id="PR00941">
    <property type="entry name" value="CDATPASE"/>
</dbReference>
<dbReference type="InterPro" id="IPR023299">
    <property type="entry name" value="ATPase_P-typ_cyto_dom_N"/>
</dbReference>
<dbReference type="GO" id="GO:0005507">
    <property type="term" value="F:copper ion binding"/>
    <property type="evidence" value="ECO:0007669"/>
    <property type="project" value="InterPro"/>
</dbReference>
<dbReference type="EMBL" id="LT841358">
    <property type="protein sequence ID" value="SMH70916.1"/>
    <property type="molecule type" value="Genomic_DNA"/>
</dbReference>
<dbReference type="SFLD" id="SFLDG00002">
    <property type="entry name" value="C1.7:_P-type_atpase_like"/>
    <property type="match status" value="1"/>
</dbReference>
<reference evidence="21" key="1">
    <citation type="submission" date="2017-03" db="EMBL/GenBank/DDBJ databases">
        <authorList>
            <person name="Herbold C."/>
        </authorList>
    </citation>
    <scope>NUCLEOTIDE SEQUENCE [LARGE SCALE GENOMIC DNA]</scope>
</reference>
<dbReference type="InterPro" id="IPR006121">
    <property type="entry name" value="HMA_dom"/>
</dbReference>
<dbReference type="InterPro" id="IPR044492">
    <property type="entry name" value="P_typ_ATPase_HD_dom"/>
</dbReference>
<dbReference type="Pfam" id="PF00702">
    <property type="entry name" value="Hydrolase"/>
    <property type="match status" value="1"/>
</dbReference>
<dbReference type="InterPro" id="IPR036412">
    <property type="entry name" value="HAD-like_sf"/>
</dbReference>
<dbReference type="CDD" id="cd02094">
    <property type="entry name" value="P-type_ATPase_Cu-like"/>
    <property type="match status" value="1"/>
</dbReference>
<dbReference type="AlphaFoldDB" id="A0A2H1FDR4"/>
<dbReference type="Gene3D" id="2.70.150.10">
    <property type="entry name" value="Calcium-transporting ATPase, cytoplasmic transduction domain A"/>
    <property type="match status" value="1"/>
</dbReference>
<evidence type="ECO:0000256" key="3">
    <source>
        <dbReference type="ARBA" id="ARBA00022448"/>
    </source>
</evidence>
<evidence type="ECO:0000256" key="16">
    <source>
        <dbReference type="ARBA" id="ARBA00023065"/>
    </source>
</evidence>
<accession>A0A2H1FDR4</accession>
<dbReference type="NCBIfam" id="TIGR01525">
    <property type="entry name" value="ATPase-IB_hvy"/>
    <property type="match status" value="1"/>
</dbReference>
<keyword evidence="7" id="KW-0479">Metal-binding</keyword>
<dbReference type="PROSITE" id="PS50846">
    <property type="entry name" value="HMA_2"/>
    <property type="match status" value="1"/>
</dbReference>
<evidence type="ECO:0000256" key="8">
    <source>
        <dbReference type="ARBA" id="ARBA00022737"/>
    </source>
</evidence>
<dbReference type="PANTHER" id="PTHR46594">
    <property type="entry name" value="P-TYPE CATION-TRANSPORTING ATPASE"/>
    <property type="match status" value="1"/>
</dbReference>
<keyword evidence="12" id="KW-0460">Magnesium</keyword>
<dbReference type="FunFam" id="3.40.50.1000:FF:000144">
    <property type="entry name" value="copper-transporting ATPase 1 isoform X2"/>
    <property type="match status" value="1"/>
</dbReference>
<dbReference type="CDD" id="cd00371">
    <property type="entry name" value="HMA"/>
    <property type="match status" value="1"/>
</dbReference>
<dbReference type="GO" id="GO:0005886">
    <property type="term" value="C:plasma membrane"/>
    <property type="evidence" value="ECO:0007669"/>
    <property type="project" value="UniProtKB-SubCell"/>
</dbReference>
<dbReference type="NCBIfam" id="TIGR00003">
    <property type="entry name" value="copper ion binding protein"/>
    <property type="match status" value="1"/>
</dbReference>
<keyword evidence="6 18" id="KW-0812">Transmembrane</keyword>
<feature type="transmembrane region" description="Helical" evidence="18">
    <location>
        <begin position="764"/>
        <end position="784"/>
    </location>
</feature>
<dbReference type="PANTHER" id="PTHR46594:SF4">
    <property type="entry name" value="P-TYPE CATION-TRANSPORTING ATPASE"/>
    <property type="match status" value="1"/>
</dbReference>
<feature type="transmembrane region" description="Helical" evidence="18">
    <location>
        <begin position="231"/>
        <end position="250"/>
    </location>
</feature>
<dbReference type="InterPro" id="IPR023298">
    <property type="entry name" value="ATPase_P-typ_TM_dom_sf"/>
</dbReference>
<comment type="subcellular location">
    <subcellularLocation>
        <location evidence="1">Cell membrane</location>
        <topology evidence="1">Multi-pass membrane protein</topology>
    </subcellularLocation>
</comment>
<feature type="domain" description="HMA" evidence="19">
    <location>
        <begin position="12"/>
        <end position="78"/>
    </location>
</feature>
<dbReference type="EC" id="7.2.2.8" evidence="2"/>
<dbReference type="Proteomes" id="UP000230607">
    <property type="component" value="Chromosome 1"/>
</dbReference>
<dbReference type="RefSeq" id="WP_157926974.1">
    <property type="nucleotide sequence ID" value="NZ_LT841358.1"/>
</dbReference>
<evidence type="ECO:0000256" key="14">
    <source>
        <dbReference type="ARBA" id="ARBA00022989"/>
    </source>
</evidence>
<dbReference type="SFLD" id="SFLDS00003">
    <property type="entry name" value="Haloacid_Dehalogenase"/>
    <property type="match status" value="1"/>
</dbReference>
<dbReference type="InterPro" id="IPR018303">
    <property type="entry name" value="ATPase_P-typ_P_site"/>
</dbReference>
<keyword evidence="15" id="KW-0186">Copper</keyword>
<evidence type="ECO:0000256" key="2">
    <source>
        <dbReference type="ARBA" id="ARBA00012517"/>
    </source>
</evidence>
<keyword evidence="14 18" id="KW-1133">Transmembrane helix</keyword>
<dbReference type="NCBIfam" id="TIGR01511">
    <property type="entry name" value="ATPase-IB1_Cu"/>
    <property type="match status" value="1"/>
</dbReference>
<dbReference type="PROSITE" id="PS01047">
    <property type="entry name" value="HMA_1"/>
    <property type="match status" value="1"/>
</dbReference>
<dbReference type="InterPro" id="IPR023214">
    <property type="entry name" value="HAD_sf"/>
</dbReference>
<name>A0A2H1FDR4_9ARCH</name>
<gene>
    <name evidence="20" type="primary">copA</name>
    <name evidence="20" type="ORF">NCS_10723</name>
</gene>